<feature type="domain" description="DOD-type homing endonuclease" evidence="10">
    <location>
        <begin position="652"/>
        <end position="788"/>
    </location>
</feature>
<evidence type="ECO:0000259" key="10">
    <source>
        <dbReference type="PROSITE" id="PS50819"/>
    </source>
</evidence>
<keyword evidence="6" id="KW-0239">DNA-directed DNA polymerase</keyword>
<dbReference type="Gene3D" id="2.170.16.10">
    <property type="entry name" value="Hedgehog/Intein (Hint) domain"/>
    <property type="match status" value="2"/>
</dbReference>
<dbReference type="InterPro" id="IPR003587">
    <property type="entry name" value="Hint_dom_N"/>
</dbReference>
<dbReference type="SMART" id="SM00481">
    <property type="entry name" value="POLIIIAc"/>
    <property type="match status" value="1"/>
</dbReference>
<dbReference type="InterPro" id="IPR016195">
    <property type="entry name" value="Pol/histidinol_Pase-like"/>
</dbReference>
<dbReference type="GO" id="GO:0016539">
    <property type="term" value="P:intein-mediated protein splicing"/>
    <property type="evidence" value="ECO:0007669"/>
    <property type="project" value="InterPro"/>
</dbReference>
<dbReference type="RefSeq" id="WP_141928451.1">
    <property type="nucleotide sequence ID" value="NZ_BAABCI010000017.1"/>
</dbReference>
<keyword evidence="12" id="KW-1185">Reference proteome</keyword>
<dbReference type="SUPFAM" id="SSF89550">
    <property type="entry name" value="PHP domain-like"/>
    <property type="match status" value="1"/>
</dbReference>
<dbReference type="SUPFAM" id="SSF55608">
    <property type="entry name" value="Homing endonucleases"/>
    <property type="match status" value="1"/>
</dbReference>
<dbReference type="InterPro" id="IPR004805">
    <property type="entry name" value="DnaE2/DnaE/PolC"/>
</dbReference>
<dbReference type="PROSITE" id="PS50819">
    <property type="entry name" value="INTEIN_ENDONUCLEASE"/>
    <property type="match status" value="1"/>
</dbReference>
<evidence type="ECO:0000256" key="1">
    <source>
        <dbReference type="ARBA" id="ARBA00012417"/>
    </source>
</evidence>
<dbReference type="Pfam" id="PF14890">
    <property type="entry name" value="Intein_splicing"/>
    <property type="match status" value="1"/>
</dbReference>
<dbReference type="InterPro" id="IPR029460">
    <property type="entry name" value="DNAPol_HHH"/>
</dbReference>
<keyword evidence="7" id="KW-0651">Protein splicing</keyword>
<dbReference type="SMART" id="SM00306">
    <property type="entry name" value="HintN"/>
    <property type="match status" value="2"/>
</dbReference>
<dbReference type="InterPro" id="IPR040982">
    <property type="entry name" value="DNA_pol3_finger"/>
</dbReference>
<dbReference type="Pfam" id="PF17657">
    <property type="entry name" value="DNA_pol3_finger"/>
    <property type="match status" value="1"/>
</dbReference>
<evidence type="ECO:0000313" key="11">
    <source>
        <dbReference type="EMBL" id="TQJ14674.1"/>
    </source>
</evidence>
<evidence type="ECO:0000256" key="4">
    <source>
        <dbReference type="ARBA" id="ARBA00022705"/>
    </source>
</evidence>
<dbReference type="Pfam" id="PF07733">
    <property type="entry name" value="DNA_pol3_alpha"/>
    <property type="match status" value="2"/>
</dbReference>
<dbReference type="EC" id="2.7.7.7" evidence="1"/>
<dbReference type="Pfam" id="PF14579">
    <property type="entry name" value="HHH_6"/>
    <property type="match status" value="1"/>
</dbReference>
<dbReference type="InterPro" id="IPR030934">
    <property type="entry name" value="Intein_C"/>
</dbReference>
<dbReference type="GO" id="GO:0004519">
    <property type="term" value="F:endonuclease activity"/>
    <property type="evidence" value="ECO:0007669"/>
    <property type="project" value="InterPro"/>
</dbReference>
<dbReference type="InterPro" id="IPR006141">
    <property type="entry name" value="Intein_N"/>
</dbReference>
<keyword evidence="5" id="KW-0068">Autocatalytic cleavage</keyword>
<dbReference type="GO" id="GO:0008408">
    <property type="term" value="F:3'-5' exonuclease activity"/>
    <property type="evidence" value="ECO:0007669"/>
    <property type="project" value="InterPro"/>
</dbReference>
<dbReference type="InterPro" id="IPR003141">
    <property type="entry name" value="Pol/His_phosphatase_N"/>
</dbReference>
<dbReference type="InterPro" id="IPR003586">
    <property type="entry name" value="Hint_dom_C"/>
</dbReference>
<evidence type="ECO:0000256" key="7">
    <source>
        <dbReference type="ARBA" id="ARBA00023000"/>
    </source>
</evidence>
<evidence type="ECO:0000256" key="2">
    <source>
        <dbReference type="ARBA" id="ARBA00022679"/>
    </source>
</evidence>
<dbReference type="PANTHER" id="PTHR32294:SF0">
    <property type="entry name" value="DNA POLYMERASE III SUBUNIT ALPHA"/>
    <property type="match status" value="1"/>
</dbReference>
<dbReference type="SMART" id="SM00305">
    <property type="entry name" value="HintC"/>
    <property type="match status" value="2"/>
</dbReference>
<accession>A0A542EH93</accession>
<sequence>MTFVHLHNHTEFSPLDGLQRPVGMCREAKRQGAPAVAFTDHGTLAAAPAMAAAGLEVGIPVIGGVEAYVAVGSRWSPDTIEGVADSDAEGDRVVSRYHLTLLAKSQQGWNNLVRLTNEASQSVKSYPLMDFELLKQYSDGLIIGTGCLGGPLSVALRSRGGYQAGLEIVAQLLDILDGDTERLFVEVMDHGIPDERALLPMQVAIADHYGLRMVATNDAHYTHIDQCEDHDRWLAIGSSKHLDDPKRFRFHGAGYHMRTSEEILEAFSWAKEILGDRDIIGTSVEIANMVEGTLADFLPASRPRMPKFPVTNPVTLAYAERDGVSPQNRLLRELVGTGAVKRFCDPNDPHPTLPQGVKDRLKFEFDVISKFGYEDYFLIVNDWIAWARNEGYPTGPGRGCLHGDSLIWTTAGYLPIRDIQRGDTVRTHTGALRQVSNTFRYEVQEKLVTLRTFSDGNGVSMTSDHKVLVSPQRLFEGGGKRARNGRFYAEDLAPTQWTPAGEVQVGDLLCVPRPASPGTAPSVIDVASVLPAANGKTRHIITSEEIIELVPTNRPYPHSVREVTARTGVSRHTIQSIIARGWTETGPLTIQRSNGQSCRATRSEAARDALWTDLSSHGFASFAAWDAHVRQHATVEIRTPRFVTVNEDLLFLLGAFASNGWLRTDSTRAVGFAERGSTATDLIPLLVKRVWGLDVPQARHATTDLVQWDIRSAAVFGLFRSLAPDYRMSATTKHLPTWVADLSLEQKRMVLDGLWWGDGSRHDGRASYSTASSALMQQVRDLLWSIGAPAGVRVDDRIDLRPEFANRARSWQIRTTGGFTAPKDQFGGADENFVYLRVRSAETTDAVREVFDFEVPVDHSFMTDSYVVHNSAAGSLVAFCLQITDVDPLKHNLLFERFLDVTRLDPPDIDIDFPEALFNRAVGYLQDKYGYEHVAQIGTFSSKKAKSLVRDLGRLTGYASLGATLAEMVPDHADVTLTDLLRTDPDPENENQVRWSLDGAPLRAQMEEDDMSADLVEQAVAIEGTKSYPGIHACGVVLSDEPLLDILPMRKDKRTASTGEDGKPDLRTAQWVTIWDSNPLAAMGFTKFDRLGLKSLDIIAAAKEHVEKVTGEPIDLAYGKLPMDGQTDERARRTWELLAAGDTAGLFQLGSSGMTKLVKGIAPTCLDDLSAAVALYRPGPMGAGMHNRYVARRRGQEEISYEYLTSNPAEAAVLAGVLDKSLGLIVVQEDLMSLAREVAGFGPDKRNKLRKAFSKKKKADMDALKEIFFRQGAIATLDNPETDTAASIPFGEHTLKELWRTFEASASYLFNSCAVGETELWTGRGTGPKAEKWTIEKLYHRLYGDDDVAAGMCAHCGERPTRPTAVGRMCARCSTWLYKFNDSRGFMLLAYDSSDGRIRPQRVKDVHCHGVKPVFRIELSDGTVLRSTGNHRWLSAQGYRTVDQLNPGDALIADGGYERQDSSDPSRRVTVGERIGSRTEVNGVTRSGWFIDGGYNRLQEWTEQTIAEAACDECGVTREQTRLERAHLDGDRTNNQPSNLAWKCVSHHKEWDYAHNNRPRRWAKGHTTRELEIVTVTPDGEELVYDVEMAEGTDHNFVANGVVSHNSHSAPYAYIGYMTAYLKANWPAHFAAAQLTVTTDKDRRLPVLDSVRRSGVTVLGPSLAAGNLDTAVEGSHTVRLGLSEIAGVKDNAAKLVQIIERNGGPFKTLGDLLRAAKVDDKFIPSNVFEGLIDAGALDEYGTRRGMSCVLRALREYPDLPIPAIEWSVAERAARERARLGIIVGRHPLSEMQAQVRAWNPHPDQAPCVPVAGLSPCPVVTTKAMVSEWTIGHTRGREFARFTIEGSTGSISGVLWPESLEKARLANGLRDPKPGDIVCMRGRVKISAMGDVDEDDSTDEQLEMIGSAFWLGTHFVSVAQDNLAPVRALHVASMFSVPAMQPDMSSPQEPVDVVEVEDEADADAASNVFQLFPVQLQPVIQTAPEPVPDPIPVTPSAPPPAHSGPVPTGGSSHESNPLIISMTSSVAVSVRNSSRKLAREMKSVLVPGADVTAIAEDLSNLNLHHRVSRDGFQLEVTPDKYPVNRPCVVLVDGGPKARESDIA</sequence>
<dbReference type="SUPFAM" id="SSF51294">
    <property type="entry name" value="Hedgehog/intein (Hint) domain"/>
    <property type="match status" value="2"/>
</dbReference>
<comment type="catalytic activity">
    <reaction evidence="8">
        <text>DNA(n) + a 2'-deoxyribonucleoside 5'-triphosphate = DNA(n+1) + diphosphate</text>
        <dbReference type="Rhea" id="RHEA:22508"/>
        <dbReference type="Rhea" id="RHEA-COMP:17339"/>
        <dbReference type="Rhea" id="RHEA-COMP:17340"/>
        <dbReference type="ChEBI" id="CHEBI:33019"/>
        <dbReference type="ChEBI" id="CHEBI:61560"/>
        <dbReference type="ChEBI" id="CHEBI:173112"/>
        <dbReference type="EC" id="2.7.7.7"/>
    </reaction>
</comment>
<dbReference type="CDD" id="cd00081">
    <property type="entry name" value="Hint"/>
    <property type="match status" value="2"/>
</dbReference>
<dbReference type="Pfam" id="PF02811">
    <property type="entry name" value="PHP"/>
    <property type="match status" value="1"/>
</dbReference>
<evidence type="ECO:0000256" key="8">
    <source>
        <dbReference type="ARBA" id="ARBA00049244"/>
    </source>
</evidence>
<evidence type="ECO:0000256" key="5">
    <source>
        <dbReference type="ARBA" id="ARBA00022813"/>
    </source>
</evidence>
<dbReference type="NCBIfam" id="TIGR01443">
    <property type="entry name" value="intein_Cterm"/>
    <property type="match status" value="1"/>
</dbReference>
<keyword evidence="2" id="KW-0808">Transferase</keyword>
<dbReference type="EMBL" id="VFMO01000001">
    <property type="protein sequence ID" value="TQJ14674.1"/>
    <property type="molecule type" value="Genomic_DNA"/>
</dbReference>
<dbReference type="InterPro" id="IPR004042">
    <property type="entry name" value="Intein_endonuc_central"/>
</dbReference>
<dbReference type="GO" id="GO:0003887">
    <property type="term" value="F:DNA-directed DNA polymerase activity"/>
    <property type="evidence" value="ECO:0007669"/>
    <property type="project" value="UniProtKB-KW"/>
</dbReference>
<evidence type="ECO:0000313" key="12">
    <source>
        <dbReference type="Proteomes" id="UP000320806"/>
    </source>
</evidence>
<dbReference type="PROSITE" id="PS50817">
    <property type="entry name" value="INTEIN_N_TER"/>
    <property type="match status" value="1"/>
</dbReference>
<feature type="compositionally biased region" description="Pro residues" evidence="9">
    <location>
        <begin position="1984"/>
        <end position="2001"/>
    </location>
</feature>
<gene>
    <name evidence="11" type="ORF">FB459_2172</name>
</gene>
<dbReference type="GO" id="GO:0006260">
    <property type="term" value="P:DNA replication"/>
    <property type="evidence" value="ECO:0007669"/>
    <property type="project" value="UniProtKB-KW"/>
</dbReference>
<keyword evidence="3" id="KW-0548">Nucleotidyltransferase</keyword>
<reference evidence="11 12" key="1">
    <citation type="submission" date="2019-06" db="EMBL/GenBank/DDBJ databases">
        <title>Sequencing the genomes of 1000 actinobacteria strains.</title>
        <authorList>
            <person name="Klenk H.-P."/>
        </authorList>
    </citation>
    <scope>NUCLEOTIDE SEQUENCE [LARGE SCALE GENOMIC DNA]</scope>
    <source>
        <strain evidence="11 12">DSM 19828</strain>
    </source>
</reference>
<dbReference type="Gene3D" id="3.20.20.140">
    <property type="entry name" value="Metal-dependent hydrolases"/>
    <property type="match status" value="1"/>
</dbReference>
<organism evidence="11 12">
    <name type="scientific">Yimella lutea</name>
    <dbReference type="NCBI Taxonomy" id="587872"/>
    <lineage>
        <taxon>Bacteria</taxon>
        <taxon>Bacillati</taxon>
        <taxon>Actinomycetota</taxon>
        <taxon>Actinomycetes</taxon>
        <taxon>Micrococcales</taxon>
        <taxon>Dermacoccaceae</taxon>
        <taxon>Yimella</taxon>
    </lineage>
</organism>
<dbReference type="PANTHER" id="PTHR32294">
    <property type="entry name" value="DNA POLYMERASE III SUBUNIT ALPHA"/>
    <property type="match status" value="1"/>
</dbReference>
<proteinExistence type="predicted"/>
<name>A0A542EH93_9MICO</name>
<dbReference type="PROSITE" id="PS50818">
    <property type="entry name" value="INTEIN_C_TER"/>
    <property type="match status" value="2"/>
</dbReference>
<evidence type="ECO:0000256" key="3">
    <source>
        <dbReference type="ARBA" id="ARBA00022695"/>
    </source>
</evidence>
<dbReference type="InterPro" id="IPR027434">
    <property type="entry name" value="Homing_endonucl"/>
</dbReference>
<keyword evidence="4" id="KW-0235">DNA replication</keyword>
<comment type="caution">
    <text evidence="11">The sequence shown here is derived from an EMBL/GenBank/DDBJ whole genome shotgun (WGS) entry which is preliminary data.</text>
</comment>
<dbReference type="OrthoDB" id="9803237at2"/>
<evidence type="ECO:0000256" key="6">
    <source>
        <dbReference type="ARBA" id="ARBA00022932"/>
    </source>
</evidence>
<dbReference type="Gene3D" id="1.10.10.1600">
    <property type="entry name" value="Bacterial DNA polymerase III alpha subunit, thumb domain"/>
    <property type="match status" value="1"/>
</dbReference>
<protein>
    <recommendedName>
        <fullName evidence="1">DNA-directed DNA polymerase</fullName>
        <ecNumber evidence="1">2.7.7.7</ecNumber>
    </recommendedName>
</protein>
<dbReference type="Proteomes" id="UP000320806">
    <property type="component" value="Unassembled WGS sequence"/>
</dbReference>
<dbReference type="Gene3D" id="3.10.28.10">
    <property type="entry name" value="Homing endonucleases"/>
    <property type="match status" value="1"/>
</dbReference>
<dbReference type="InterPro" id="IPR004013">
    <property type="entry name" value="PHP_dom"/>
</dbReference>
<feature type="region of interest" description="Disordered" evidence="9">
    <location>
        <begin position="1982"/>
        <end position="2013"/>
    </location>
</feature>
<dbReference type="InterPro" id="IPR041931">
    <property type="entry name" value="DNA_pol3_alpha_thumb_dom"/>
</dbReference>
<dbReference type="InterPro" id="IPR036844">
    <property type="entry name" value="Hint_dom_sf"/>
</dbReference>
<evidence type="ECO:0000256" key="9">
    <source>
        <dbReference type="SAM" id="MobiDB-lite"/>
    </source>
</evidence>
<dbReference type="InterPro" id="IPR011708">
    <property type="entry name" value="DNA_pol3_alpha_NTPase_dom"/>
</dbReference>